<protein>
    <recommendedName>
        <fullName evidence="3">Aldehyde dehydrogenase</fullName>
    </recommendedName>
</protein>
<evidence type="ECO:0000256" key="3">
    <source>
        <dbReference type="PIRNR" id="PIRNR036492"/>
    </source>
</evidence>
<dbReference type="InterPro" id="IPR016161">
    <property type="entry name" value="Ald_DH/histidinol_DH"/>
</dbReference>
<dbReference type="GO" id="GO:0006081">
    <property type="term" value="P:aldehyde metabolic process"/>
    <property type="evidence" value="ECO:0007669"/>
    <property type="project" value="InterPro"/>
</dbReference>
<sequence length="534" mass="58528">MTQVQVPIDAPAGAIDGLYDRFHDRFTTGATLPAAYRIYNLKQLAYMIKDNEEAIKAAVLKDLGKGDFDVYLGDIWIIYNEVELAVRRLESWMKDESRMGDSILSMQVMRPRVKKQPKGVALILSTWNFFWQLTLTPLIGAIAAGCPAIVKPSEHAPTSSALLAEILPRYLDSEAYGTVLGGSEVAKALLAKPWGHIFYTGGGEVGKIVAKAAAQTLTPSTLELGGKSPVIVSSCADLKIAARRMFSIKTLAAGQMCVSPDYVLCAKDRVDEFVEICKQTLDEFYPHAPSPLSLLSTPQYAFLRTGAAYDRLVGYIDQADREGKLVYKGERDEEKKKMGISVIRLAEGAVGETGKVVEEEIFGPVMAIIPVENVDAAIKYVNAGPHPLALYVCSSKRQIFTKIIHETTSGSATWNDFGFATFARNIPFGGVGASGWGSYHGVDGFNTFSHSKAVLEIPYIFEPLMSLRYPPLGSWQQTVLTWMLFVGIPFGRPESVEAEAAILWRKKWGWRAVYVTLLAVATGGLVYQGKARGF</sequence>
<feature type="transmembrane region" description="Helical" evidence="7">
    <location>
        <begin position="508"/>
        <end position="527"/>
    </location>
</feature>
<dbReference type="Gene3D" id="3.40.309.10">
    <property type="entry name" value="Aldehyde Dehydrogenase, Chain A, domain 2"/>
    <property type="match status" value="1"/>
</dbReference>
<feature type="active site" evidence="4 5">
    <location>
        <position position="223"/>
    </location>
</feature>
<keyword evidence="2 3" id="KW-0560">Oxidoreductase</keyword>
<organism evidence="9 10">
    <name type="scientific">Cryptococcus amylolentus CBS 6039</name>
    <dbReference type="NCBI Taxonomy" id="1295533"/>
    <lineage>
        <taxon>Eukaryota</taxon>
        <taxon>Fungi</taxon>
        <taxon>Dikarya</taxon>
        <taxon>Basidiomycota</taxon>
        <taxon>Agaricomycotina</taxon>
        <taxon>Tremellomycetes</taxon>
        <taxon>Tremellales</taxon>
        <taxon>Cryptococcaceae</taxon>
        <taxon>Cryptococcus</taxon>
    </lineage>
</organism>
<dbReference type="SUPFAM" id="SSF53720">
    <property type="entry name" value="ALDH-like"/>
    <property type="match status" value="1"/>
</dbReference>
<dbReference type="InterPro" id="IPR029510">
    <property type="entry name" value="Ald_DH_CS_GLU"/>
</dbReference>
<dbReference type="InterPro" id="IPR016162">
    <property type="entry name" value="Ald_DH_N"/>
</dbReference>
<evidence type="ECO:0000256" key="7">
    <source>
        <dbReference type="SAM" id="Phobius"/>
    </source>
</evidence>
<feature type="domain" description="Aldehyde dehydrogenase" evidence="8">
    <location>
        <begin position="24"/>
        <end position="454"/>
    </location>
</feature>
<dbReference type="EMBL" id="AWGJ01000007">
    <property type="protein sequence ID" value="ODN77771.1"/>
    <property type="molecule type" value="Genomic_DNA"/>
</dbReference>
<dbReference type="PIRSF" id="PIRSF036492">
    <property type="entry name" value="ALDH"/>
    <property type="match status" value="1"/>
</dbReference>
<keyword evidence="10" id="KW-1185">Reference proteome</keyword>
<evidence type="ECO:0000313" key="10">
    <source>
        <dbReference type="Proteomes" id="UP000094065"/>
    </source>
</evidence>
<reference evidence="9 10" key="1">
    <citation type="submission" date="2016-06" db="EMBL/GenBank/DDBJ databases">
        <title>Evolution of pathogenesis and genome organization in the Tremellales.</title>
        <authorList>
            <person name="Cuomo C."/>
            <person name="Litvintseva A."/>
            <person name="Heitman J."/>
            <person name="Chen Y."/>
            <person name="Sun S."/>
            <person name="Springer D."/>
            <person name="Dromer F."/>
            <person name="Young S."/>
            <person name="Zeng Q."/>
            <person name="Chapman S."/>
            <person name="Gujja S."/>
            <person name="Saif S."/>
            <person name="Birren B."/>
        </authorList>
    </citation>
    <scope>NUCLEOTIDE SEQUENCE [LARGE SCALE GENOMIC DNA]</scope>
    <source>
        <strain evidence="9 10">CBS 6039</strain>
    </source>
</reference>
<dbReference type="InterPro" id="IPR016163">
    <property type="entry name" value="Ald_DH_C"/>
</dbReference>
<comment type="caution">
    <text evidence="9">The sequence shown here is derived from an EMBL/GenBank/DDBJ whole genome shotgun (WGS) entry which is preliminary data.</text>
</comment>
<dbReference type="Gene3D" id="3.40.605.10">
    <property type="entry name" value="Aldehyde Dehydrogenase, Chain A, domain 1"/>
    <property type="match status" value="1"/>
</dbReference>
<dbReference type="PROSITE" id="PS00687">
    <property type="entry name" value="ALDEHYDE_DEHYDR_GLU"/>
    <property type="match status" value="1"/>
</dbReference>
<dbReference type="Proteomes" id="UP000094065">
    <property type="component" value="Unassembled WGS sequence"/>
</dbReference>
<keyword evidence="7" id="KW-1133">Transmembrane helix</keyword>
<dbReference type="PANTHER" id="PTHR43570">
    <property type="entry name" value="ALDEHYDE DEHYDROGENASE"/>
    <property type="match status" value="1"/>
</dbReference>
<dbReference type="PANTHER" id="PTHR43570:SF16">
    <property type="entry name" value="ALDEHYDE DEHYDROGENASE TYPE III, ISOFORM Q"/>
    <property type="match status" value="1"/>
</dbReference>
<comment type="similarity">
    <text evidence="1 3 6">Belongs to the aldehyde dehydrogenase family.</text>
</comment>
<gene>
    <name evidence="9" type="ORF">L202_04901</name>
</gene>
<dbReference type="InterPro" id="IPR015590">
    <property type="entry name" value="Aldehyde_DH_dom"/>
</dbReference>
<accession>A0A1E3HQQ7</accession>
<evidence type="ECO:0000256" key="2">
    <source>
        <dbReference type="ARBA" id="ARBA00023002"/>
    </source>
</evidence>
<dbReference type="RefSeq" id="XP_018993007.1">
    <property type="nucleotide sequence ID" value="XM_019139064.1"/>
</dbReference>
<dbReference type="InterPro" id="IPR012394">
    <property type="entry name" value="Aldehyde_DH_NAD(P)"/>
</dbReference>
<evidence type="ECO:0000256" key="4">
    <source>
        <dbReference type="PIRSR" id="PIRSR036492-1"/>
    </source>
</evidence>
<feature type="active site" evidence="4">
    <location>
        <position position="257"/>
    </location>
</feature>
<evidence type="ECO:0000256" key="5">
    <source>
        <dbReference type="PROSITE-ProRule" id="PRU10007"/>
    </source>
</evidence>
<dbReference type="GO" id="GO:0004029">
    <property type="term" value="F:aldehyde dehydrogenase (NAD+) activity"/>
    <property type="evidence" value="ECO:0007669"/>
    <property type="project" value="TreeGrafter"/>
</dbReference>
<evidence type="ECO:0000256" key="6">
    <source>
        <dbReference type="RuleBase" id="RU003345"/>
    </source>
</evidence>
<dbReference type="OrthoDB" id="440325at2759"/>
<evidence type="ECO:0000313" key="9">
    <source>
        <dbReference type="EMBL" id="ODN77771.1"/>
    </source>
</evidence>
<dbReference type="STRING" id="1295533.A0A1E3HQQ7"/>
<proteinExistence type="inferred from homology"/>
<dbReference type="Pfam" id="PF00171">
    <property type="entry name" value="Aldedh"/>
    <property type="match status" value="1"/>
</dbReference>
<dbReference type="FunFam" id="3.40.605.10:FF:000004">
    <property type="entry name" value="Aldehyde dehydrogenase"/>
    <property type="match status" value="1"/>
</dbReference>
<evidence type="ECO:0000259" key="8">
    <source>
        <dbReference type="Pfam" id="PF00171"/>
    </source>
</evidence>
<dbReference type="GeneID" id="30156210"/>
<dbReference type="AlphaFoldDB" id="A0A1E3HQQ7"/>
<evidence type="ECO:0000256" key="1">
    <source>
        <dbReference type="ARBA" id="ARBA00009986"/>
    </source>
</evidence>
<dbReference type="GO" id="GO:0005737">
    <property type="term" value="C:cytoplasm"/>
    <property type="evidence" value="ECO:0007669"/>
    <property type="project" value="TreeGrafter"/>
</dbReference>
<keyword evidence="7" id="KW-0472">Membrane</keyword>
<keyword evidence="7" id="KW-0812">Transmembrane</keyword>
<name>A0A1E3HQQ7_9TREE</name>